<dbReference type="InterPro" id="IPR028992">
    <property type="entry name" value="Hedgehog/Intein_dom"/>
</dbReference>
<dbReference type="Proteomes" id="UP000277498">
    <property type="component" value="Unassembled WGS sequence"/>
</dbReference>
<dbReference type="SUPFAM" id="SSF51294">
    <property type="entry name" value="Hedgehog/intein (Hint) domain"/>
    <property type="match status" value="1"/>
</dbReference>
<gene>
    <name evidence="2" type="ORF">XINFAN_01552</name>
</gene>
<keyword evidence="3" id="KW-1185">Reference proteome</keyword>
<dbReference type="InterPro" id="IPR036844">
    <property type="entry name" value="Hint_dom_sf"/>
</dbReference>
<dbReference type="Gene3D" id="2.170.16.10">
    <property type="entry name" value="Hedgehog/Intein (Hint) domain"/>
    <property type="match status" value="1"/>
</dbReference>
<accession>A0A3P5XET5</accession>
<evidence type="ECO:0000313" key="3">
    <source>
        <dbReference type="Proteomes" id="UP000277498"/>
    </source>
</evidence>
<evidence type="ECO:0000313" key="2">
    <source>
        <dbReference type="EMBL" id="VDC26064.1"/>
    </source>
</evidence>
<name>A0A3P5XET5_9RHOB</name>
<dbReference type="Pfam" id="PF13403">
    <property type="entry name" value="Hint_2"/>
    <property type="match status" value="1"/>
</dbReference>
<dbReference type="PROSITE" id="PS50817">
    <property type="entry name" value="INTEIN_N_TER"/>
    <property type="match status" value="1"/>
</dbReference>
<proteinExistence type="predicted"/>
<organism evidence="2 3">
    <name type="scientific">Pseudogemmobacter humi</name>
    <dbReference type="NCBI Taxonomy" id="2483812"/>
    <lineage>
        <taxon>Bacteria</taxon>
        <taxon>Pseudomonadati</taxon>
        <taxon>Pseudomonadota</taxon>
        <taxon>Alphaproteobacteria</taxon>
        <taxon>Rhodobacterales</taxon>
        <taxon>Paracoccaceae</taxon>
        <taxon>Pseudogemmobacter</taxon>
    </lineage>
</organism>
<protein>
    <recommendedName>
        <fullName evidence="1">Hedgehog/Intein (Hint) domain-containing protein</fullName>
    </recommendedName>
</protein>
<dbReference type="InterPro" id="IPR006141">
    <property type="entry name" value="Intein_N"/>
</dbReference>
<feature type="domain" description="Hedgehog/Intein (Hint)" evidence="1">
    <location>
        <begin position="156"/>
        <end position="302"/>
    </location>
</feature>
<dbReference type="EMBL" id="UXAW01000052">
    <property type="protein sequence ID" value="VDC26064.1"/>
    <property type="molecule type" value="Genomic_DNA"/>
</dbReference>
<dbReference type="RefSeq" id="WP_124085969.1">
    <property type="nucleotide sequence ID" value="NZ_UXAW01000052.1"/>
</dbReference>
<dbReference type="AlphaFoldDB" id="A0A3P5XET5"/>
<sequence length="353" mass="37674">MTAGSRATFVISWSQTEADGLRAVSPSAIVTGATWRWLGEAVRVDAPGNILLLEGAQGEADVRRRAALMVQRLIGTAVGQENASGDIGAEPDTLPDQSFVLGDGLRSWTATLLPVAGGRGHLAMFLGEMPPAGRDLWVIRSRIAPAAPDRSTGGVICFTPGTRIMTPTGPERVENLHPGDLVQTRDNGAQEVLWTGSRRMTGARLYAMPHLRPVRLREGALGSGRPDGDLVVSPQHRMLVSGPAARALFNTDEVLVAAGDLVNDHSVLVDPGLREVTYHHLLLERHEIVFANGLETESFHPSAADPDSLDQGDRARLTALMPGLAADPMCYGDFARRMLSSPEAALLCHEGAI</sequence>
<dbReference type="OrthoDB" id="6305173at2"/>
<dbReference type="GO" id="GO:0016539">
    <property type="term" value="P:intein-mediated protein splicing"/>
    <property type="evidence" value="ECO:0007669"/>
    <property type="project" value="InterPro"/>
</dbReference>
<reference evidence="2 3" key="1">
    <citation type="submission" date="2018-11" db="EMBL/GenBank/DDBJ databases">
        <authorList>
            <person name="Criscuolo A."/>
        </authorList>
    </citation>
    <scope>NUCLEOTIDE SEQUENCE [LARGE SCALE GENOMIC DNA]</scope>
    <source>
        <strain evidence="2">ACIP111625</strain>
    </source>
</reference>
<evidence type="ECO:0000259" key="1">
    <source>
        <dbReference type="Pfam" id="PF13403"/>
    </source>
</evidence>